<dbReference type="CDD" id="cd12797">
    <property type="entry name" value="M23_peptidase"/>
    <property type="match status" value="1"/>
</dbReference>
<dbReference type="Proteomes" id="UP000012112">
    <property type="component" value="Unassembled WGS sequence"/>
</dbReference>
<dbReference type="STRING" id="28182.GCA_001568325_02585"/>
<name>M6V7P2_9LEPT</name>
<dbReference type="InterPro" id="IPR016047">
    <property type="entry name" value="M23ase_b-sheet_dom"/>
</dbReference>
<gene>
    <name evidence="2" type="ORF">LEP1GSC172_1934</name>
</gene>
<dbReference type="InterPro" id="IPR050570">
    <property type="entry name" value="Cell_wall_metabolism_enzyme"/>
</dbReference>
<dbReference type="SUPFAM" id="SSF51261">
    <property type="entry name" value="Duplicated hybrid motif"/>
    <property type="match status" value="1"/>
</dbReference>
<evidence type="ECO:0000259" key="1">
    <source>
        <dbReference type="Pfam" id="PF01551"/>
    </source>
</evidence>
<dbReference type="Pfam" id="PF01551">
    <property type="entry name" value="Peptidase_M23"/>
    <property type="match status" value="1"/>
</dbReference>
<proteinExistence type="predicted"/>
<organism evidence="2 3">
    <name type="scientific">Leptospira noguchii</name>
    <dbReference type="NCBI Taxonomy" id="28182"/>
    <lineage>
        <taxon>Bacteria</taxon>
        <taxon>Pseudomonadati</taxon>
        <taxon>Spirochaetota</taxon>
        <taxon>Spirochaetia</taxon>
        <taxon>Leptospirales</taxon>
        <taxon>Leptospiraceae</taxon>
        <taxon>Leptospira</taxon>
    </lineage>
</organism>
<dbReference type="Gene3D" id="2.70.70.10">
    <property type="entry name" value="Glucose Permease (Domain IIA)"/>
    <property type="match status" value="1"/>
</dbReference>
<dbReference type="AlphaFoldDB" id="M6V7P2"/>
<reference evidence="2 3" key="1">
    <citation type="submission" date="2013-01" db="EMBL/GenBank/DDBJ databases">
        <authorList>
            <person name="Harkins D.M."/>
            <person name="Durkin A.S."/>
            <person name="Brinkac L.M."/>
            <person name="Haft D.H."/>
            <person name="Selengut J.D."/>
            <person name="Sanka R."/>
            <person name="DePew J."/>
            <person name="Purushe J."/>
            <person name="Matthias M.A."/>
            <person name="Vinetz J.M."/>
            <person name="Sutton G.G."/>
            <person name="Nierman W.C."/>
            <person name="Fouts D.E."/>
        </authorList>
    </citation>
    <scope>NUCLEOTIDE SEQUENCE [LARGE SCALE GENOMIC DNA]</scope>
    <source>
        <strain evidence="2 3">HAI1536</strain>
    </source>
</reference>
<protein>
    <submittedName>
        <fullName evidence="2">Peptidase, M23 family</fullName>
    </submittedName>
</protein>
<dbReference type="PANTHER" id="PTHR21666">
    <property type="entry name" value="PEPTIDASE-RELATED"/>
    <property type="match status" value="1"/>
</dbReference>
<feature type="domain" description="M23ase beta-sheet core" evidence="1">
    <location>
        <begin position="77"/>
        <end position="164"/>
    </location>
</feature>
<evidence type="ECO:0000313" key="3">
    <source>
        <dbReference type="Proteomes" id="UP000012112"/>
    </source>
</evidence>
<sequence>MAFKKIKTYNFFLLLSKLIYDLNFKMARKNHLLLLLIIIVVLGFIFPQKISMPVEGANRSSYHPQSFWFYPWGRSGTHKGVDIFAKQGKKIFSATPGLVVFCGEILMGGNVILILGPKWRFHYYAHLKEIKISTWSWINREEIIGIVGNTGNAIGKPLHLHYSIITPLPYVWLADEDREGWKKMFYLNPIPYFTNSNL</sequence>
<dbReference type="GO" id="GO:0004222">
    <property type="term" value="F:metalloendopeptidase activity"/>
    <property type="evidence" value="ECO:0007669"/>
    <property type="project" value="TreeGrafter"/>
</dbReference>
<dbReference type="InterPro" id="IPR011055">
    <property type="entry name" value="Dup_hybrid_motif"/>
</dbReference>
<dbReference type="EMBL" id="AKWD02000043">
    <property type="protein sequence ID" value="EMO53442.1"/>
    <property type="molecule type" value="Genomic_DNA"/>
</dbReference>
<dbReference type="PANTHER" id="PTHR21666:SF268">
    <property type="entry name" value="PEPTIDASE M23 DOMAIN-CONTAINING PROTEIN"/>
    <property type="match status" value="1"/>
</dbReference>
<accession>M6V7P2</accession>
<evidence type="ECO:0000313" key="2">
    <source>
        <dbReference type="EMBL" id="EMO53442.1"/>
    </source>
</evidence>
<comment type="caution">
    <text evidence="2">The sequence shown here is derived from an EMBL/GenBank/DDBJ whole genome shotgun (WGS) entry which is preliminary data.</text>
</comment>